<gene>
    <name evidence="7" type="ORF">V6256_01900</name>
</gene>
<comment type="caution">
    <text evidence="7">The sequence shown here is derived from an EMBL/GenBank/DDBJ whole genome shotgun (WGS) entry which is preliminary data.</text>
</comment>
<sequence length="309" mass="34772">MKWILGITILCLSINVLAFPITIEHKYGILTVEKKATRVVVVGQVDQDDVLSFGVKPIAIRDWYGNQPYGVWPWAQDKLGEAQPVLLQARILDYEVIASLKPDLIIGVTSAMNEKEYQKLSAIAPVLAPPAEYEDWTIPWDVRHLLIGTALGFSGIAKQQVTALKQKLTQAKLDNPEFKDKTAAVAFYYNKQPGAYASKDLRSQFLMDLGFIIPQEIDQIAGNAFYASFSEERLDILNNDIVVWLATKEAIERASTSAFRQRMPFYKNKKEYFTGDLVGGAFSFFSYLSIQYLLDEMLPELAKVTKEAS</sequence>
<dbReference type="Proteomes" id="UP001369082">
    <property type="component" value="Unassembled WGS sequence"/>
</dbReference>
<name>A0ABU9GM32_9GAMM</name>
<evidence type="ECO:0000256" key="2">
    <source>
        <dbReference type="ARBA" id="ARBA00008814"/>
    </source>
</evidence>
<dbReference type="SUPFAM" id="SSF53807">
    <property type="entry name" value="Helical backbone' metal receptor"/>
    <property type="match status" value="1"/>
</dbReference>
<dbReference type="InterPro" id="IPR002491">
    <property type="entry name" value="ABC_transptr_periplasmic_BD"/>
</dbReference>
<dbReference type="Gene3D" id="3.40.50.1980">
    <property type="entry name" value="Nitrogenase molybdenum iron protein domain"/>
    <property type="match status" value="2"/>
</dbReference>
<comment type="similarity">
    <text evidence="2">Belongs to the bacterial solute-binding protein 8 family.</text>
</comment>
<evidence type="ECO:0000256" key="4">
    <source>
        <dbReference type="ARBA" id="ARBA00022496"/>
    </source>
</evidence>
<comment type="subcellular location">
    <subcellularLocation>
        <location evidence="1">Cell envelope</location>
    </subcellularLocation>
</comment>
<dbReference type="PANTHER" id="PTHR30532:SF24">
    <property type="entry name" value="FERRIC ENTEROBACTIN-BINDING PERIPLASMIC PROTEIN FEPB"/>
    <property type="match status" value="1"/>
</dbReference>
<feature type="domain" description="Fe/B12 periplasmic-binding" evidence="6">
    <location>
        <begin position="38"/>
        <end position="305"/>
    </location>
</feature>
<evidence type="ECO:0000256" key="1">
    <source>
        <dbReference type="ARBA" id="ARBA00004196"/>
    </source>
</evidence>
<dbReference type="Pfam" id="PF01497">
    <property type="entry name" value="Peripla_BP_2"/>
    <property type="match status" value="1"/>
</dbReference>
<keyword evidence="4" id="KW-0410">Iron transport</keyword>
<reference evidence="7 8" key="1">
    <citation type="submission" date="2024-02" db="EMBL/GenBank/DDBJ databases">
        <title>Bacteria isolated from the canopy kelp, Nereocystis luetkeana.</title>
        <authorList>
            <person name="Pfister C.A."/>
            <person name="Younker I.T."/>
            <person name="Light S.H."/>
        </authorList>
    </citation>
    <scope>NUCLEOTIDE SEQUENCE [LARGE SCALE GENOMIC DNA]</scope>
    <source>
        <strain evidence="7 8">TI.1.05</strain>
    </source>
</reference>
<dbReference type="InterPro" id="IPR051313">
    <property type="entry name" value="Bact_iron-sidero_bind"/>
</dbReference>
<evidence type="ECO:0000256" key="5">
    <source>
        <dbReference type="ARBA" id="ARBA00022729"/>
    </source>
</evidence>
<keyword evidence="4" id="KW-0408">Iron</keyword>
<protein>
    <submittedName>
        <fullName evidence="7">ABC transporter substrate-binding protein</fullName>
    </submittedName>
</protein>
<evidence type="ECO:0000259" key="6">
    <source>
        <dbReference type="PROSITE" id="PS50983"/>
    </source>
</evidence>
<evidence type="ECO:0000313" key="7">
    <source>
        <dbReference type="EMBL" id="MEL0628350.1"/>
    </source>
</evidence>
<accession>A0ABU9GM32</accession>
<organism evidence="7 8">
    <name type="scientific">Psychromonas aquatilis</name>
    <dbReference type="NCBI Taxonomy" id="2005072"/>
    <lineage>
        <taxon>Bacteria</taxon>
        <taxon>Pseudomonadati</taxon>
        <taxon>Pseudomonadota</taxon>
        <taxon>Gammaproteobacteria</taxon>
        <taxon>Alteromonadales</taxon>
        <taxon>Psychromonadaceae</taxon>
        <taxon>Psychromonas</taxon>
    </lineage>
</organism>
<dbReference type="RefSeq" id="WP_341596299.1">
    <property type="nucleotide sequence ID" value="NZ_JBAKAZ010000004.1"/>
</dbReference>
<keyword evidence="3" id="KW-0813">Transport</keyword>
<dbReference type="EMBL" id="JBAKAZ010000004">
    <property type="protein sequence ID" value="MEL0628350.1"/>
    <property type="molecule type" value="Genomic_DNA"/>
</dbReference>
<keyword evidence="8" id="KW-1185">Reference proteome</keyword>
<keyword evidence="5" id="KW-0732">Signal</keyword>
<proteinExistence type="inferred from homology"/>
<evidence type="ECO:0000313" key="8">
    <source>
        <dbReference type="Proteomes" id="UP001369082"/>
    </source>
</evidence>
<dbReference type="PANTHER" id="PTHR30532">
    <property type="entry name" value="IRON III DICITRATE-BINDING PERIPLASMIC PROTEIN"/>
    <property type="match status" value="1"/>
</dbReference>
<keyword evidence="4" id="KW-0406">Ion transport</keyword>
<evidence type="ECO:0000256" key="3">
    <source>
        <dbReference type="ARBA" id="ARBA00022448"/>
    </source>
</evidence>
<dbReference type="PROSITE" id="PS50983">
    <property type="entry name" value="FE_B12_PBP"/>
    <property type="match status" value="1"/>
</dbReference>